<dbReference type="GO" id="GO:0008673">
    <property type="term" value="F:2-dehydro-3-deoxygluconokinase activity"/>
    <property type="evidence" value="ECO:0007669"/>
    <property type="project" value="UniProtKB-EC"/>
</dbReference>
<dbReference type="EMBL" id="JAGGLV010000016">
    <property type="protein sequence ID" value="MBP2114283.1"/>
    <property type="molecule type" value="Genomic_DNA"/>
</dbReference>
<keyword evidence="2 5" id="KW-0808">Transferase</keyword>
<evidence type="ECO:0000313" key="6">
    <source>
        <dbReference type="Proteomes" id="UP000773462"/>
    </source>
</evidence>
<dbReference type="InterPro" id="IPR029056">
    <property type="entry name" value="Ribokinase-like"/>
</dbReference>
<gene>
    <name evidence="5" type="ORF">J2Z70_004449</name>
</gene>
<keyword evidence="6" id="KW-1185">Reference proteome</keyword>
<dbReference type="PANTHER" id="PTHR43320:SF2">
    <property type="entry name" value="2-DEHYDRO-3-DEOXYGLUCONOKINASE_2-DEHYDRO-3-DEOXYGALACTONOKINASE"/>
    <property type="match status" value="1"/>
</dbReference>
<protein>
    <submittedName>
        <fullName evidence="5">2-dehydro-3-deoxygluconokinase</fullName>
        <ecNumber evidence="5">2.7.1.45</ecNumber>
    </submittedName>
</protein>
<dbReference type="Pfam" id="PF00294">
    <property type="entry name" value="PfkB"/>
    <property type="match status" value="1"/>
</dbReference>
<dbReference type="InterPro" id="IPR052700">
    <property type="entry name" value="Carb_kinase_PfkB-like"/>
</dbReference>
<feature type="domain" description="Carbohydrate kinase PfkB" evidence="4">
    <location>
        <begin position="1"/>
        <end position="316"/>
    </location>
</feature>
<dbReference type="EC" id="2.7.1.45" evidence="5"/>
<comment type="caution">
    <text evidence="5">The sequence shown here is derived from an EMBL/GenBank/DDBJ whole genome shotgun (WGS) entry which is preliminary data.</text>
</comment>
<evidence type="ECO:0000313" key="5">
    <source>
        <dbReference type="EMBL" id="MBP2114283.1"/>
    </source>
</evidence>
<sequence length="337" mass="36511">MPRIAAFGEVMMRLQVPGVETLAQSSRLEYSFSGSGVNVTAALARYGHNGALITTLPETPVGEAAIAYLRKLGVDTSLIRRGGKHLGMYFLENGFGARPGRVTYTDRLGSSFNTAEAGQYDMAALASRVDVLHLCGITLAMNDRVRGQMKQLAAEVKRAGGRVVFDCNYRPALWGEEGYAKARPHYEELLTLADLVLMNEKDALYILGTAAADYDRITQLKQAVPAVAERFGIAAAAGTHREINADNTHSLTGYLYRQGTFAFSRKLTFPVYDRIGAGDAFASAIIHGELQDYPQQQTVDMAAAAAMLAHTIPGDTALFTESEVLRALDGHTSDVER</sequence>
<evidence type="ECO:0000256" key="3">
    <source>
        <dbReference type="ARBA" id="ARBA00022777"/>
    </source>
</evidence>
<dbReference type="CDD" id="cd01166">
    <property type="entry name" value="KdgK"/>
    <property type="match status" value="1"/>
</dbReference>
<accession>A0ABS4NW50</accession>
<keyword evidence="3" id="KW-0418">Kinase</keyword>
<evidence type="ECO:0000256" key="2">
    <source>
        <dbReference type="ARBA" id="ARBA00022679"/>
    </source>
</evidence>
<reference evidence="5 6" key="1">
    <citation type="submission" date="2021-03" db="EMBL/GenBank/DDBJ databases">
        <title>Genomic Encyclopedia of Type Strains, Phase IV (KMG-IV): sequencing the most valuable type-strain genomes for metagenomic binning, comparative biology and taxonomic classification.</title>
        <authorList>
            <person name="Goeker M."/>
        </authorList>
    </citation>
    <scope>NUCLEOTIDE SEQUENCE [LARGE SCALE GENOMIC DNA]</scope>
    <source>
        <strain evidence="5 6">DSM 101953</strain>
    </source>
</reference>
<dbReference type="Proteomes" id="UP000773462">
    <property type="component" value="Unassembled WGS sequence"/>
</dbReference>
<name>A0ABS4NW50_9BACL</name>
<dbReference type="SUPFAM" id="SSF53613">
    <property type="entry name" value="Ribokinase-like"/>
    <property type="match status" value="1"/>
</dbReference>
<evidence type="ECO:0000259" key="4">
    <source>
        <dbReference type="Pfam" id="PF00294"/>
    </source>
</evidence>
<comment type="similarity">
    <text evidence="1">Belongs to the carbohydrate kinase PfkB family.</text>
</comment>
<dbReference type="InterPro" id="IPR011611">
    <property type="entry name" value="PfkB_dom"/>
</dbReference>
<dbReference type="Gene3D" id="3.40.1190.20">
    <property type="match status" value="1"/>
</dbReference>
<organism evidence="5 6">
    <name type="scientific">Paenibacillus silagei</name>
    <dbReference type="NCBI Taxonomy" id="1670801"/>
    <lineage>
        <taxon>Bacteria</taxon>
        <taxon>Bacillati</taxon>
        <taxon>Bacillota</taxon>
        <taxon>Bacilli</taxon>
        <taxon>Bacillales</taxon>
        <taxon>Paenibacillaceae</taxon>
        <taxon>Paenibacillus</taxon>
    </lineage>
</organism>
<proteinExistence type="inferred from homology"/>
<dbReference type="RefSeq" id="WP_209876750.1">
    <property type="nucleotide sequence ID" value="NZ_JAGGLV010000016.1"/>
</dbReference>
<evidence type="ECO:0000256" key="1">
    <source>
        <dbReference type="ARBA" id="ARBA00010688"/>
    </source>
</evidence>
<dbReference type="PANTHER" id="PTHR43320">
    <property type="entry name" value="SUGAR KINASE"/>
    <property type="match status" value="1"/>
</dbReference>